<protein>
    <submittedName>
        <fullName evidence="9">Synaptic vesicle glycoprotein 2B</fullName>
    </submittedName>
</protein>
<dbReference type="InterPro" id="IPR020846">
    <property type="entry name" value="MFS_dom"/>
</dbReference>
<feature type="transmembrane region" description="Helical" evidence="7">
    <location>
        <begin position="93"/>
        <end position="113"/>
    </location>
</feature>
<feature type="transmembrane region" description="Helical" evidence="7">
    <location>
        <begin position="122"/>
        <end position="141"/>
    </location>
</feature>
<dbReference type="PANTHER" id="PTHR23511">
    <property type="entry name" value="SYNAPTIC VESICLE GLYCOPROTEIN 2"/>
    <property type="match status" value="1"/>
</dbReference>
<dbReference type="PROSITE" id="PS50850">
    <property type="entry name" value="MFS"/>
    <property type="match status" value="1"/>
</dbReference>
<sequence>MRLDDQKNGSPVSNRVDIHHIQLEEGTTINGDAKSRVYTYNEALELVGLGRFHTLLLFICGFCLMSVINETLNMGFIISAAECDLGLSFSDKGILNGAAFCGVVLSSHLWGFLSDTWGRRKVLVLATSCSLAFSVLSTFSLNVWMLIVTRFCVGFFISGNAATSYAYLAEFHTDKSRASHVSWAAMFMAFGMIYLPLLAWCIIPLDAQLDLKLLGVRYGLWRLYLLLTSMNAVLILCGITFLPESPKFLLIGKQQDQVLEILARMYRWNQRKPERVSFPVFFYSTRHYGARCQTLFTAR</sequence>
<reference evidence="9" key="1">
    <citation type="submission" date="2021-05" db="EMBL/GenBank/DDBJ databases">
        <authorList>
            <person name="Alioto T."/>
            <person name="Alioto T."/>
            <person name="Gomez Garrido J."/>
        </authorList>
    </citation>
    <scope>NUCLEOTIDE SEQUENCE</scope>
</reference>
<dbReference type="GO" id="GO:0022857">
    <property type="term" value="F:transmembrane transporter activity"/>
    <property type="evidence" value="ECO:0007669"/>
    <property type="project" value="InterPro"/>
</dbReference>
<evidence type="ECO:0000256" key="3">
    <source>
        <dbReference type="ARBA" id="ARBA00022448"/>
    </source>
</evidence>
<feature type="transmembrane region" description="Helical" evidence="7">
    <location>
        <begin position="55"/>
        <end position="81"/>
    </location>
</feature>
<dbReference type="AlphaFoldDB" id="A0A8D8K418"/>
<keyword evidence="5 7" id="KW-1133">Transmembrane helix</keyword>
<evidence type="ECO:0000256" key="7">
    <source>
        <dbReference type="SAM" id="Phobius"/>
    </source>
</evidence>
<keyword evidence="4 7" id="KW-0812">Transmembrane</keyword>
<accession>A0A8D8K418</accession>
<organism evidence="9">
    <name type="scientific">Culex pipiens</name>
    <name type="common">House mosquito</name>
    <dbReference type="NCBI Taxonomy" id="7175"/>
    <lineage>
        <taxon>Eukaryota</taxon>
        <taxon>Metazoa</taxon>
        <taxon>Ecdysozoa</taxon>
        <taxon>Arthropoda</taxon>
        <taxon>Hexapoda</taxon>
        <taxon>Insecta</taxon>
        <taxon>Pterygota</taxon>
        <taxon>Neoptera</taxon>
        <taxon>Endopterygota</taxon>
        <taxon>Diptera</taxon>
        <taxon>Nematocera</taxon>
        <taxon>Culicoidea</taxon>
        <taxon>Culicidae</taxon>
        <taxon>Culicinae</taxon>
        <taxon>Culicini</taxon>
        <taxon>Culex</taxon>
        <taxon>Culex</taxon>
    </lineage>
</organism>
<dbReference type="InterPro" id="IPR005828">
    <property type="entry name" value="MFS_sugar_transport-like"/>
</dbReference>
<evidence type="ECO:0000256" key="4">
    <source>
        <dbReference type="ARBA" id="ARBA00022692"/>
    </source>
</evidence>
<feature type="transmembrane region" description="Helical" evidence="7">
    <location>
        <begin position="147"/>
        <end position="169"/>
    </location>
</feature>
<feature type="transmembrane region" description="Helical" evidence="7">
    <location>
        <begin position="181"/>
        <end position="203"/>
    </location>
</feature>
<comment type="subcellular location">
    <subcellularLocation>
        <location evidence="1">Membrane</location>
        <topology evidence="1">Multi-pass membrane protein</topology>
    </subcellularLocation>
</comment>
<evidence type="ECO:0000256" key="6">
    <source>
        <dbReference type="ARBA" id="ARBA00023136"/>
    </source>
</evidence>
<evidence type="ECO:0000313" key="9">
    <source>
        <dbReference type="EMBL" id="CAG6581898.1"/>
    </source>
</evidence>
<proteinExistence type="inferred from homology"/>
<dbReference type="PANTHER" id="PTHR23511:SF35">
    <property type="entry name" value="MAJOR FACILITATOR SUPERFAMILY (MFS) PROFILE DOMAIN-CONTAINING PROTEIN"/>
    <property type="match status" value="1"/>
</dbReference>
<feature type="transmembrane region" description="Helical" evidence="7">
    <location>
        <begin position="223"/>
        <end position="243"/>
    </location>
</feature>
<evidence type="ECO:0000256" key="1">
    <source>
        <dbReference type="ARBA" id="ARBA00004141"/>
    </source>
</evidence>
<dbReference type="EMBL" id="HBUE01201584">
    <property type="protein sequence ID" value="CAG6530092.1"/>
    <property type="molecule type" value="Transcribed_RNA"/>
</dbReference>
<dbReference type="Pfam" id="PF00083">
    <property type="entry name" value="Sugar_tr"/>
    <property type="match status" value="1"/>
</dbReference>
<name>A0A8D8K418_CULPI</name>
<keyword evidence="3" id="KW-0813">Transport</keyword>
<evidence type="ECO:0000256" key="5">
    <source>
        <dbReference type="ARBA" id="ARBA00022989"/>
    </source>
</evidence>
<dbReference type="InterPro" id="IPR036259">
    <property type="entry name" value="MFS_trans_sf"/>
</dbReference>
<dbReference type="SUPFAM" id="SSF103473">
    <property type="entry name" value="MFS general substrate transporter"/>
    <property type="match status" value="1"/>
</dbReference>
<comment type="similarity">
    <text evidence="2">Belongs to the major facilitator superfamily.</text>
</comment>
<dbReference type="Gene3D" id="1.20.1250.20">
    <property type="entry name" value="MFS general substrate transporter like domains"/>
    <property type="match status" value="1"/>
</dbReference>
<evidence type="ECO:0000256" key="2">
    <source>
        <dbReference type="ARBA" id="ARBA00008335"/>
    </source>
</evidence>
<dbReference type="GO" id="GO:0016020">
    <property type="term" value="C:membrane"/>
    <property type="evidence" value="ECO:0007669"/>
    <property type="project" value="UniProtKB-SubCell"/>
</dbReference>
<evidence type="ECO:0000259" key="8">
    <source>
        <dbReference type="PROSITE" id="PS50850"/>
    </source>
</evidence>
<keyword evidence="6 7" id="KW-0472">Membrane</keyword>
<feature type="domain" description="Major facilitator superfamily (MFS) profile" evidence="8">
    <location>
        <begin position="49"/>
        <end position="299"/>
    </location>
</feature>
<dbReference type="EMBL" id="HBUE01307760">
    <property type="protein sequence ID" value="CAG6581898.1"/>
    <property type="molecule type" value="Transcribed_RNA"/>
</dbReference>